<reference evidence="8 9" key="1">
    <citation type="journal article" date="2016" name="Mol. Biol. Evol.">
        <title>Comparative Genomics of Early-Diverging Mushroom-Forming Fungi Provides Insights into the Origins of Lignocellulose Decay Capabilities.</title>
        <authorList>
            <person name="Nagy L.G."/>
            <person name="Riley R."/>
            <person name="Tritt A."/>
            <person name="Adam C."/>
            <person name="Daum C."/>
            <person name="Floudas D."/>
            <person name="Sun H."/>
            <person name="Yadav J.S."/>
            <person name="Pangilinan J."/>
            <person name="Larsson K.H."/>
            <person name="Matsuura K."/>
            <person name="Barry K."/>
            <person name="Labutti K."/>
            <person name="Kuo R."/>
            <person name="Ohm R.A."/>
            <person name="Bhattacharya S.S."/>
            <person name="Shirouzu T."/>
            <person name="Yoshinaga Y."/>
            <person name="Martin F.M."/>
            <person name="Grigoriev I.V."/>
            <person name="Hibbett D.S."/>
        </authorList>
    </citation>
    <scope>NUCLEOTIDE SEQUENCE [LARGE SCALE GENOMIC DNA]</scope>
    <source>
        <strain evidence="8 9">TUFC12733</strain>
    </source>
</reference>
<dbReference type="InterPro" id="IPR011989">
    <property type="entry name" value="ARM-like"/>
</dbReference>
<dbReference type="InterPro" id="IPR029240">
    <property type="entry name" value="MMS19_N"/>
</dbReference>
<dbReference type="PANTHER" id="PTHR12891">
    <property type="entry name" value="DNA REPAIR/TRANSCRIPTION PROTEIN MET18/MMS19"/>
    <property type="match status" value="1"/>
</dbReference>
<comment type="function">
    <text evidence="5">Key component of the cytosolic iron-sulfur protein assembly (CIA) complex, a multiprotein complex that mediates the incorporation of iron-sulfur cluster into apoproteins specifically involved in DNA metabolism and genomic integrity. In the CIA complex, MMS19 acts as an adapter between early-acting CIA components and a subset of cellular target iron-sulfur proteins.</text>
</comment>
<dbReference type="EMBL" id="KV417266">
    <property type="protein sequence ID" value="KZP01584.1"/>
    <property type="molecule type" value="Genomic_DNA"/>
</dbReference>
<evidence type="ECO:0000256" key="4">
    <source>
        <dbReference type="ARBA" id="ARBA00023242"/>
    </source>
</evidence>
<dbReference type="GO" id="GO:0006281">
    <property type="term" value="P:DNA repair"/>
    <property type="evidence" value="ECO:0007669"/>
    <property type="project" value="UniProtKB-UniRule"/>
</dbReference>
<dbReference type="STRING" id="1330018.A0A167S4Z6"/>
<dbReference type="PANTHER" id="PTHR12891:SF0">
    <property type="entry name" value="MMS19 NUCLEOTIDE EXCISION REPAIR PROTEIN HOMOLOG"/>
    <property type="match status" value="1"/>
</dbReference>
<dbReference type="SUPFAM" id="SSF48371">
    <property type="entry name" value="ARM repeat"/>
    <property type="match status" value="1"/>
</dbReference>
<dbReference type="AlphaFoldDB" id="A0A167S4Z6"/>
<dbReference type="GO" id="GO:0005634">
    <property type="term" value="C:nucleus"/>
    <property type="evidence" value="ECO:0007669"/>
    <property type="project" value="UniProtKB-SubCell"/>
</dbReference>
<keyword evidence="3" id="KW-0677">Repeat</keyword>
<dbReference type="GO" id="GO:0097361">
    <property type="term" value="C:cytosolic [4Fe-4S] assembly targeting complex"/>
    <property type="evidence" value="ECO:0007669"/>
    <property type="project" value="UniProtKB-UniRule"/>
</dbReference>
<protein>
    <recommendedName>
        <fullName evidence="5">MMS19 nucleotide excision repair protein</fullName>
    </recommendedName>
</protein>
<feature type="domain" description="MMS19 C-terminal" evidence="6">
    <location>
        <begin position="536"/>
        <end position="989"/>
    </location>
</feature>
<evidence type="ECO:0000256" key="1">
    <source>
        <dbReference type="ARBA" id="ARBA00004123"/>
    </source>
</evidence>
<evidence type="ECO:0000313" key="8">
    <source>
        <dbReference type="EMBL" id="KZP01584.1"/>
    </source>
</evidence>
<comment type="similarity">
    <text evidence="2 5">Belongs to the MET18/MMS19 family.</text>
</comment>
<keyword evidence="5" id="KW-0227">DNA damage</keyword>
<evidence type="ECO:0000313" key="9">
    <source>
        <dbReference type="Proteomes" id="UP000076738"/>
    </source>
</evidence>
<name>A0A167S4Z6_CALVF</name>
<dbReference type="Gene3D" id="1.25.10.10">
    <property type="entry name" value="Leucine-rich Repeat Variant"/>
    <property type="match status" value="2"/>
</dbReference>
<dbReference type="Pfam" id="PF12460">
    <property type="entry name" value="MMS19_C"/>
    <property type="match status" value="1"/>
</dbReference>
<evidence type="ECO:0000259" key="6">
    <source>
        <dbReference type="Pfam" id="PF12460"/>
    </source>
</evidence>
<comment type="subcellular location">
    <subcellularLocation>
        <location evidence="1 5">Nucleus</location>
    </subcellularLocation>
</comment>
<accession>A0A167S4Z6</accession>
<dbReference type="InterPro" id="IPR016024">
    <property type="entry name" value="ARM-type_fold"/>
</dbReference>
<dbReference type="Proteomes" id="UP000076738">
    <property type="component" value="Unassembled WGS sequence"/>
</dbReference>
<gene>
    <name evidence="8" type="ORF">CALVIDRAFT_532361</name>
</gene>
<dbReference type="GO" id="GO:0016226">
    <property type="term" value="P:iron-sulfur cluster assembly"/>
    <property type="evidence" value="ECO:0007669"/>
    <property type="project" value="UniProtKB-UniRule"/>
</dbReference>
<evidence type="ECO:0000256" key="5">
    <source>
        <dbReference type="RuleBase" id="RU367072"/>
    </source>
</evidence>
<dbReference type="Pfam" id="PF14500">
    <property type="entry name" value="MMS19_N"/>
    <property type="match status" value="1"/>
</dbReference>
<keyword evidence="9" id="KW-1185">Reference proteome</keyword>
<evidence type="ECO:0000256" key="2">
    <source>
        <dbReference type="ARBA" id="ARBA00009340"/>
    </source>
</evidence>
<evidence type="ECO:0000259" key="7">
    <source>
        <dbReference type="Pfam" id="PF14500"/>
    </source>
</evidence>
<dbReference type="InterPro" id="IPR039920">
    <property type="entry name" value="MMS19"/>
</dbReference>
<dbReference type="OrthoDB" id="342900at2759"/>
<keyword evidence="5" id="KW-0234">DNA repair</keyword>
<dbReference type="GO" id="GO:0051604">
    <property type="term" value="P:protein maturation"/>
    <property type="evidence" value="ECO:0007669"/>
    <property type="project" value="UniProtKB-UniRule"/>
</dbReference>
<sequence length="1035" mass="113620">MSAPVSMDRLVRTYMASDGDEDLHDVVSAIEGGHSTILLLVRSLGEYLTSTEDPVRTRGLNLLSEVLSRIPKPKVNAQATRVLTKFYVDKLEDGYVLVPALKGILSLASFPQFGDEEAVEVWNAIVAHVKMRAHVQSTRFIVFMIIDALVTHQRNALKALGDSFLTGYVELANGEKDPRNLLQAFAIDRVILTEFETKSRIDDLFDITFCYFPISWKPPPGDPYGISTDDLRNALRQCLSSTSAFGPLAMPTFLEKLSATVGATKIDTLLSMTVCFPVYGKAALQPVAQKMWDALRMEIFQPLNDEIQAYSLKTLISFVQTLYPPTNAEVDGLAVEITKECLGLLKEPERDQAKYAIKTLGAFLESSPAVAKYALEQSLDNLLRLFRDPAEMSVRGPVLDAMTGLLSSLRRAAADGLYDVPEYLGPKKDELLSCFVSSIRAASFRKAALNGVLEIVQIPGLLSEEESTFMAQGCSEILLKESDEEIQKITLQVLGKISLVAPKALEDTCLPLLFGQLPDQAPPLEADEKREEYWRILSALHSLCLEPVLFQILVVRLVSKLDILCALRAEGPGTSVTEASAAYGHAILETLKRAIQAKIVEKHKDLPKYLEQLVPHLFSIFLRAALSPSTAHQVACNAVLILDASQIITLLTQSASASEQARFITAFYNAYAAGSFTPVTYDASRISKEIPFKPFETNAPSKQKDLVPLLCGSIIALHKEVQLPVESPVAALNQLSSWCITSADSTQQRDAVLTAVSSLVNKALPDVAPFVDVTLDSYRKDVLRNPIAPRPQRLVALQLWVWIGRALLVRSDNRIGSLLDDLFCLFPDSDIAHEAALAIGQMSEGGGNVLTKQNHSTIRLLHMQKFVSLLLPIITTGARDTNDTEKQALYLSTLAAVILHIPRAIYAQVLPTIMPLLFRCLQLPDANLRANVAEVFAAIAEDEALASTALTEHAATLVKMLLTNSVPVLGQPTSLRLRIACLQCLGAVPAAVRYDVLHPLKPTVISQLGKAVDDRKRSVRKEAVEARAKWYQYHG</sequence>
<organism evidence="8 9">
    <name type="scientific">Calocera viscosa (strain TUFC12733)</name>
    <dbReference type="NCBI Taxonomy" id="1330018"/>
    <lineage>
        <taxon>Eukaryota</taxon>
        <taxon>Fungi</taxon>
        <taxon>Dikarya</taxon>
        <taxon>Basidiomycota</taxon>
        <taxon>Agaricomycotina</taxon>
        <taxon>Dacrymycetes</taxon>
        <taxon>Dacrymycetales</taxon>
        <taxon>Dacrymycetaceae</taxon>
        <taxon>Calocera</taxon>
    </lineage>
</organism>
<keyword evidence="4 5" id="KW-0539">Nucleus</keyword>
<dbReference type="InterPro" id="IPR024687">
    <property type="entry name" value="MMS19_C"/>
</dbReference>
<feature type="domain" description="MMS19 N-terminal" evidence="7">
    <location>
        <begin position="41"/>
        <end position="301"/>
    </location>
</feature>
<evidence type="ECO:0000256" key="3">
    <source>
        <dbReference type="ARBA" id="ARBA00022737"/>
    </source>
</evidence>
<proteinExistence type="inferred from homology"/>